<dbReference type="PANTHER" id="PTHR33205:SF1">
    <property type="entry name" value="TRANSMEMBRANE PROTEIN"/>
    <property type="match status" value="1"/>
</dbReference>
<feature type="region of interest" description="Disordered" evidence="1">
    <location>
        <begin position="106"/>
        <end position="198"/>
    </location>
</feature>
<gene>
    <name evidence="3" type="ORF">MNOR_LOCUS41937</name>
    <name evidence="2" type="ORF">MNOR_LOCUS4379</name>
</gene>
<evidence type="ECO:0000256" key="1">
    <source>
        <dbReference type="SAM" id="MobiDB-lite"/>
    </source>
</evidence>
<protein>
    <submittedName>
        <fullName evidence="3">Uncharacterized protein</fullName>
    </submittedName>
</protein>
<reference evidence="3 4" key="1">
    <citation type="submission" date="2024-05" db="EMBL/GenBank/DDBJ databases">
        <authorList>
            <person name="Wallberg A."/>
        </authorList>
    </citation>
    <scope>NUCLEOTIDE SEQUENCE [LARGE SCALE GENOMIC DNA]</scope>
</reference>
<proteinExistence type="predicted"/>
<dbReference type="EMBL" id="CAXKWB010180371">
    <property type="protein sequence ID" value="CAL4253908.1"/>
    <property type="molecule type" value="Genomic_DNA"/>
</dbReference>
<sequence>MVRLVFRPYTQLRRSICTSESLRTSTRVSSGFILARHSSPSFGSQHVCSRYSPPAMGHASPEPAPRRDRPSACVKLAFTLIAPLGLVRPMTRTHVGLLGPCFKTGRVDHRPTRRRRAPLPQRRDALKAGTGMGPSQGQPGHRGVPVHGGTVPPTRAFDSPATGRGDLLRGKYARGGPRDGGGALRSPTPRLPTLSGLNPPVRPSRFHSFSSQRFHALLNSLFKVLFNFPSRYLFAIGLVVIFSLRWSLPPALGCSFKQPDSTEGPFQGPGDKAYGPRTLHG</sequence>
<evidence type="ECO:0000313" key="4">
    <source>
        <dbReference type="Proteomes" id="UP001497623"/>
    </source>
</evidence>
<keyword evidence="4" id="KW-1185">Reference proteome</keyword>
<accession>A0AAV2SXD5</accession>
<evidence type="ECO:0000313" key="2">
    <source>
        <dbReference type="EMBL" id="CAL4064921.1"/>
    </source>
</evidence>
<organism evidence="3 4">
    <name type="scientific">Meganyctiphanes norvegica</name>
    <name type="common">Northern krill</name>
    <name type="synonym">Thysanopoda norvegica</name>
    <dbReference type="NCBI Taxonomy" id="48144"/>
    <lineage>
        <taxon>Eukaryota</taxon>
        <taxon>Metazoa</taxon>
        <taxon>Ecdysozoa</taxon>
        <taxon>Arthropoda</taxon>
        <taxon>Crustacea</taxon>
        <taxon>Multicrustacea</taxon>
        <taxon>Malacostraca</taxon>
        <taxon>Eumalacostraca</taxon>
        <taxon>Eucarida</taxon>
        <taxon>Euphausiacea</taxon>
        <taxon>Euphausiidae</taxon>
        <taxon>Meganyctiphanes</taxon>
    </lineage>
</organism>
<dbReference type="PANTHER" id="PTHR33205">
    <property type="entry name" value="TRANSMEMBRANE PROTEIN"/>
    <property type="match status" value="1"/>
</dbReference>
<evidence type="ECO:0000313" key="3">
    <source>
        <dbReference type="EMBL" id="CAL4253908.1"/>
    </source>
</evidence>
<name>A0AAV2SXD5_MEGNR</name>
<dbReference type="AlphaFoldDB" id="A0AAV2SXD5"/>
<dbReference type="Proteomes" id="UP001497623">
    <property type="component" value="Unassembled WGS sequence"/>
</dbReference>
<dbReference type="EMBL" id="CAXKWB010001602">
    <property type="protein sequence ID" value="CAL4064921.1"/>
    <property type="molecule type" value="Genomic_DNA"/>
</dbReference>
<feature type="region of interest" description="Disordered" evidence="1">
    <location>
        <begin position="259"/>
        <end position="281"/>
    </location>
</feature>
<comment type="caution">
    <text evidence="3">The sequence shown here is derived from an EMBL/GenBank/DDBJ whole genome shotgun (WGS) entry which is preliminary data.</text>
</comment>